<organism evidence="3 4">
    <name type="scientific">Halotalea alkalilenta</name>
    <dbReference type="NCBI Taxonomy" id="376489"/>
    <lineage>
        <taxon>Bacteria</taxon>
        <taxon>Pseudomonadati</taxon>
        <taxon>Pseudomonadota</taxon>
        <taxon>Gammaproteobacteria</taxon>
        <taxon>Oceanospirillales</taxon>
        <taxon>Halomonadaceae</taxon>
        <taxon>Halotalea</taxon>
    </lineage>
</organism>
<dbReference type="SMART" id="SM00530">
    <property type="entry name" value="HTH_XRE"/>
    <property type="match status" value="1"/>
</dbReference>
<keyword evidence="4" id="KW-1185">Reference proteome</keyword>
<dbReference type="GO" id="GO:0005829">
    <property type="term" value="C:cytosol"/>
    <property type="evidence" value="ECO:0007669"/>
    <property type="project" value="TreeGrafter"/>
</dbReference>
<dbReference type="EMBL" id="CP015243">
    <property type="protein sequence ID" value="ANF58515.1"/>
    <property type="molecule type" value="Genomic_DNA"/>
</dbReference>
<sequence>MTPSSPAVPPSPIGRLSASLRRERERLGLSVSELAKRAGVAKSTLSQLEAGVGNPSLETLWALAVALDVQVTRLIAQPRSHVQIIRAGEGASVVSEQAHYVATLLAVCPSGVQRDLYRLAVEPGTPRRSEPHLPGTIEHVVLCSGRARLGPLAHPVELSAGDYASYSADEAHMFEALEAGTTAVMLIEHT</sequence>
<reference evidence="3 4" key="1">
    <citation type="submission" date="2016-04" db="EMBL/GenBank/DDBJ databases">
        <title>Complete Genome Sequence of Halotalea alkalilenta IHB B 13600.</title>
        <authorList>
            <person name="Swarnkar M.K."/>
            <person name="Sharma A."/>
            <person name="Kaushal K."/>
            <person name="Soni R."/>
            <person name="Rana S."/>
            <person name="Singh A.K."/>
            <person name="Gulati A."/>
        </authorList>
    </citation>
    <scope>NUCLEOTIDE SEQUENCE [LARGE SCALE GENOMIC DNA]</scope>
    <source>
        <strain evidence="3 4">IHB B 13600</strain>
    </source>
</reference>
<dbReference type="GO" id="GO:0003677">
    <property type="term" value="F:DNA binding"/>
    <property type="evidence" value="ECO:0007669"/>
    <property type="project" value="UniProtKB-KW"/>
</dbReference>
<proteinExistence type="predicted"/>
<dbReference type="PANTHER" id="PTHR46797:SF1">
    <property type="entry name" value="METHYLPHOSPHONATE SYNTHASE"/>
    <property type="match status" value="1"/>
</dbReference>
<dbReference type="Pfam" id="PF01381">
    <property type="entry name" value="HTH_3"/>
    <property type="match status" value="1"/>
</dbReference>
<dbReference type="InterPro" id="IPR050807">
    <property type="entry name" value="TransReg_Diox_bact_type"/>
</dbReference>
<dbReference type="Proteomes" id="UP000077875">
    <property type="component" value="Chromosome"/>
</dbReference>
<protein>
    <submittedName>
        <fullName evidence="3">DNA-binding protein</fullName>
    </submittedName>
</protein>
<dbReference type="STRING" id="376489.A5892_14385"/>
<feature type="domain" description="HTH cro/C1-type" evidence="2">
    <location>
        <begin position="20"/>
        <end position="74"/>
    </location>
</feature>
<evidence type="ECO:0000259" key="2">
    <source>
        <dbReference type="PROSITE" id="PS50943"/>
    </source>
</evidence>
<dbReference type="InterPro" id="IPR014710">
    <property type="entry name" value="RmlC-like_jellyroll"/>
</dbReference>
<dbReference type="RefSeq" id="WP_064123384.1">
    <property type="nucleotide sequence ID" value="NZ_CP015243.1"/>
</dbReference>
<dbReference type="KEGG" id="haa:A5892_14385"/>
<keyword evidence="1 3" id="KW-0238">DNA-binding</keyword>
<accession>A0A172YHQ8</accession>
<evidence type="ECO:0000313" key="4">
    <source>
        <dbReference type="Proteomes" id="UP000077875"/>
    </source>
</evidence>
<gene>
    <name evidence="3" type="ORF">A5892_14385</name>
</gene>
<dbReference type="SUPFAM" id="SSF51182">
    <property type="entry name" value="RmlC-like cupins"/>
    <property type="match status" value="1"/>
</dbReference>
<dbReference type="PROSITE" id="PS50943">
    <property type="entry name" value="HTH_CROC1"/>
    <property type="match status" value="1"/>
</dbReference>
<evidence type="ECO:0000256" key="1">
    <source>
        <dbReference type="ARBA" id="ARBA00023125"/>
    </source>
</evidence>
<dbReference type="InterPro" id="IPR010982">
    <property type="entry name" value="Lambda_DNA-bd_dom_sf"/>
</dbReference>
<dbReference type="CDD" id="cd00093">
    <property type="entry name" value="HTH_XRE"/>
    <property type="match status" value="1"/>
</dbReference>
<dbReference type="AlphaFoldDB" id="A0A172YHQ8"/>
<dbReference type="SUPFAM" id="SSF47413">
    <property type="entry name" value="lambda repressor-like DNA-binding domains"/>
    <property type="match status" value="1"/>
</dbReference>
<dbReference type="InterPro" id="IPR001387">
    <property type="entry name" value="Cro/C1-type_HTH"/>
</dbReference>
<dbReference type="Gene3D" id="2.60.120.10">
    <property type="entry name" value="Jelly Rolls"/>
    <property type="match status" value="1"/>
</dbReference>
<name>A0A172YHQ8_9GAMM</name>
<dbReference type="Gene3D" id="1.10.260.40">
    <property type="entry name" value="lambda repressor-like DNA-binding domains"/>
    <property type="match status" value="1"/>
</dbReference>
<evidence type="ECO:0000313" key="3">
    <source>
        <dbReference type="EMBL" id="ANF58515.1"/>
    </source>
</evidence>
<dbReference type="PANTHER" id="PTHR46797">
    <property type="entry name" value="HTH-TYPE TRANSCRIPTIONAL REGULATOR"/>
    <property type="match status" value="1"/>
</dbReference>
<dbReference type="InterPro" id="IPR011051">
    <property type="entry name" value="RmlC_Cupin_sf"/>
</dbReference>
<dbReference type="GO" id="GO:0003700">
    <property type="term" value="F:DNA-binding transcription factor activity"/>
    <property type="evidence" value="ECO:0007669"/>
    <property type="project" value="TreeGrafter"/>
</dbReference>